<dbReference type="PANTHER" id="PTHR43377:SF2">
    <property type="entry name" value="BINDING ROSSMANN FOLD OXIDOREDUCTASE, PUTATIVE (AFU_ORTHOLOGUE AFUA_4G00560)-RELATED"/>
    <property type="match status" value="1"/>
</dbReference>
<dbReference type="InterPro" id="IPR036291">
    <property type="entry name" value="NAD(P)-bd_dom_sf"/>
</dbReference>
<protein>
    <submittedName>
        <fullName evidence="4">Oxidoreductase domain protein</fullName>
    </submittedName>
</protein>
<feature type="domain" description="Gfo/Idh/MocA-like oxidoreductase C-terminal" evidence="3">
    <location>
        <begin position="142"/>
        <end position="218"/>
    </location>
</feature>
<dbReference type="Proteomes" id="UP000000719">
    <property type="component" value="Chromosome"/>
</dbReference>
<gene>
    <name evidence="4" type="ordered locus">Hore_00810</name>
</gene>
<dbReference type="AlphaFoldDB" id="B8D088"/>
<sequence>MVSEPVTVAVLGAGNRGREAYGEYILRHPEEIRVVAVAEPDKDKRSLFSKEHNIPEENQFSSWEELLSRERLADGIIIATLDKMHIEPTRKALKRGYDILLEKPIAPTLQETISIAREAQKYSNNILVAHVLRYTNFYRGLKEILKKGIIGKIRFVDHIENIGFYHFAHSYVRGNWRNTEVAAPIILAKSCHDMDILYWLLEKKCKNLSSHASLEYFTEKNQPEGASDRCLYCGVEEDCPYSARKIYLNENTGWPASVITTDLSYEGRYKALKEGPYGRCVFKCDNNVPEVQTVRMLFEDDIEVNFALTAFSNEITRTTNIYGSKGEIRADFENGVIEIYEFGRHKSVMTINKDTGGHGGGDTGLMKHFVKVLRGELKTEGLTSLSASIESHIMAFAAEKARDRKSVISLDELKNDIINK</sequence>
<name>B8D088_HALOH</name>
<dbReference type="eggNOG" id="COG0673">
    <property type="taxonomic scope" value="Bacteria"/>
</dbReference>
<evidence type="ECO:0000259" key="3">
    <source>
        <dbReference type="Pfam" id="PF02894"/>
    </source>
</evidence>
<keyword evidence="5" id="KW-1185">Reference proteome</keyword>
<proteinExistence type="inferred from homology"/>
<dbReference type="Pfam" id="PF02894">
    <property type="entry name" value="GFO_IDH_MocA_C"/>
    <property type="match status" value="1"/>
</dbReference>
<evidence type="ECO:0000313" key="5">
    <source>
        <dbReference type="Proteomes" id="UP000000719"/>
    </source>
</evidence>
<organism evidence="4 5">
    <name type="scientific">Halothermothrix orenii (strain H 168 / OCM 544 / DSM 9562)</name>
    <dbReference type="NCBI Taxonomy" id="373903"/>
    <lineage>
        <taxon>Bacteria</taxon>
        <taxon>Bacillati</taxon>
        <taxon>Bacillota</taxon>
        <taxon>Clostridia</taxon>
        <taxon>Halanaerobiales</taxon>
        <taxon>Halothermotrichaceae</taxon>
        <taxon>Halothermothrix</taxon>
    </lineage>
</organism>
<evidence type="ECO:0000313" key="4">
    <source>
        <dbReference type="EMBL" id="ACL68842.1"/>
    </source>
</evidence>
<dbReference type="PANTHER" id="PTHR43377">
    <property type="entry name" value="BILIVERDIN REDUCTASE A"/>
    <property type="match status" value="1"/>
</dbReference>
<dbReference type="SUPFAM" id="SSF55347">
    <property type="entry name" value="Glyceraldehyde-3-phosphate dehydrogenase-like, C-terminal domain"/>
    <property type="match status" value="1"/>
</dbReference>
<evidence type="ECO:0000256" key="1">
    <source>
        <dbReference type="ARBA" id="ARBA00010928"/>
    </source>
</evidence>
<dbReference type="Gene3D" id="3.40.50.720">
    <property type="entry name" value="NAD(P)-binding Rossmann-like Domain"/>
    <property type="match status" value="1"/>
</dbReference>
<dbReference type="GO" id="GO:0000166">
    <property type="term" value="F:nucleotide binding"/>
    <property type="evidence" value="ECO:0007669"/>
    <property type="project" value="InterPro"/>
</dbReference>
<dbReference type="InterPro" id="IPR004104">
    <property type="entry name" value="Gfo/Idh/MocA-like_OxRdtase_C"/>
</dbReference>
<reference evidence="4 5" key="1">
    <citation type="journal article" date="2009" name="PLoS ONE">
        <title>Genome analysis of the anaerobic thermohalophilic bacterium Halothermothrix orenii.</title>
        <authorList>
            <person name="Mavromatis K."/>
            <person name="Ivanova N."/>
            <person name="Anderson I."/>
            <person name="Lykidis A."/>
            <person name="Hooper S.D."/>
            <person name="Sun H."/>
            <person name="Kunin V."/>
            <person name="Lapidus A."/>
            <person name="Hugenholtz P."/>
            <person name="Patel B."/>
            <person name="Kyrpides N.C."/>
        </authorList>
    </citation>
    <scope>NUCLEOTIDE SEQUENCE [LARGE SCALE GENOMIC DNA]</scope>
    <source>
        <strain evidence="5">H 168 / OCM 544 / DSM 9562</strain>
    </source>
</reference>
<dbReference type="InterPro" id="IPR000683">
    <property type="entry name" value="Gfo/Idh/MocA-like_OxRdtase_N"/>
</dbReference>
<dbReference type="HOGENOM" id="CLU_023194_4_2_9"/>
<dbReference type="SUPFAM" id="SSF51735">
    <property type="entry name" value="NAD(P)-binding Rossmann-fold domains"/>
    <property type="match status" value="1"/>
</dbReference>
<dbReference type="Gene3D" id="3.30.360.10">
    <property type="entry name" value="Dihydrodipicolinate Reductase, domain 2"/>
    <property type="match status" value="1"/>
</dbReference>
<comment type="similarity">
    <text evidence="1">Belongs to the Gfo/Idh/MocA family.</text>
</comment>
<accession>B8D088</accession>
<dbReference type="Pfam" id="PF01408">
    <property type="entry name" value="GFO_IDH_MocA"/>
    <property type="match status" value="1"/>
</dbReference>
<dbReference type="EMBL" id="CP001098">
    <property type="protein sequence ID" value="ACL68842.1"/>
    <property type="molecule type" value="Genomic_DNA"/>
</dbReference>
<dbReference type="STRING" id="373903.Hore_00810"/>
<dbReference type="InterPro" id="IPR051450">
    <property type="entry name" value="Gfo/Idh/MocA_Oxidoreductases"/>
</dbReference>
<dbReference type="KEGG" id="hor:Hore_00810"/>
<evidence type="ECO:0000259" key="2">
    <source>
        <dbReference type="Pfam" id="PF01408"/>
    </source>
</evidence>
<feature type="domain" description="Gfo/Idh/MocA-like oxidoreductase N-terminal" evidence="2">
    <location>
        <begin position="7"/>
        <end position="130"/>
    </location>
</feature>